<feature type="transmembrane region" description="Helical" evidence="1">
    <location>
        <begin position="36"/>
        <end position="55"/>
    </location>
</feature>
<keyword evidence="1" id="KW-0472">Membrane</keyword>
<dbReference type="EMBL" id="VOAH01000015">
    <property type="protein sequence ID" value="TVP39454.1"/>
    <property type="molecule type" value="Genomic_DNA"/>
</dbReference>
<keyword evidence="3" id="KW-1185">Reference proteome</keyword>
<proteinExistence type="predicted"/>
<keyword evidence="1" id="KW-0812">Transmembrane</keyword>
<evidence type="ECO:0000313" key="3">
    <source>
        <dbReference type="Proteomes" id="UP000315289"/>
    </source>
</evidence>
<comment type="caution">
    <text evidence="2">The sequence shown here is derived from an EMBL/GenBank/DDBJ whole genome shotgun (WGS) entry which is preliminary data.</text>
</comment>
<name>A0A557SS66_9ARCH</name>
<evidence type="ECO:0000256" key="1">
    <source>
        <dbReference type="SAM" id="Phobius"/>
    </source>
</evidence>
<dbReference type="AlphaFoldDB" id="A0A557SS66"/>
<sequence>MEIVICYYIIYIIFFNFNILLLFIGQELFVDYDIDIYFIALLLLEVILLITFWHIRIFDLRTRIW</sequence>
<accession>A0A557SS66</accession>
<protein>
    <submittedName>
        <fullName evidence="2">Uncharacterized protein</fullName>
    </submittedName>
</protein>
<evidence type="ECO:0000313" key="2">
    <source>
        <dbReference type="EMBL" id="TVP39454.1"/>
    </source>
</evidence>
<reference evidence="2 3" key="1">
    <citation type="journal article" date="2019" name="Front. Microbiol.">
        <title>Ammonia Oxidation by the Arctic Terrestrial Thaumarchaeote Candidatus Nitrosocosmicus arcticus Is Stimulated by Increasing Temperatures.</title>
        <authorList>
            <person name="Alves R.J.E."/>
            <person name="Kerou M."/>
            <person name="Zappe A."/>
            <person name="Bittner R."/>
            <person name="Abby S.S."/>
            <person name="Schmidt H.A."/>
            <person name="Pfeifer K."/>
            <person name="Schleper C."/>
        </authorList>
    </citation>
    <scope>NUCLEOTIDE SEQUENCE [LARGE SCALE GENOMIC DNA]</scope>
    <source>
        <strain evidence="2 3">Kfb</strain>
    </source>
</reference>
<organism evidence="2 3">
    <name type="scientific">Candidatus Nitrosocosmicus arcticus</name>
    <dbReference type="NCBI Taxonomy" id="2035267"/>
    <lineage>
        <taxon>Archaea</taxon>
        <taxon>Nitrososphaerota</taxon>
        <taxon>Nitrososphaeria</taxon>
        <taxon>Nitrososphaerales</taxon>
        <taxon>Nitrososphaeraceae</taxon>
        <taxon>Candidatus Nitrosocosmicus</taxon>
    </lineage>
</organism>
<gene>
    <name evidence="2" type="ORF">NARC_150048</name>
</gene>
<feature type="transmembrane region" description="Helical" evidence="1">
    <location>
        <begin position="5"/>
        <end position="24"/>
    </location>
</feature>
<dbReference type="Proteomes" id="UP000315289">
    <property type="component" value="Unassembled WGS sequence"/>
</dbReference>
<keyword evidence="1" id="KW-1133">Transmembrane helix</keyword>